<evidence type="ECO:0000256" key="1">
    <source>
        <dbReference type="SAM" id="MobiDB-lite"/>
    </source>
</evidence>
<feature type="transmembrane region" description="Helical" evidence="2">
    <location>
        <begin position="100"/>
        <end position="120"/>
    </location>
</feature>
<keyword evidence="2" id="KW-0472">Membrane</keyword>
<dbReference type="GeneID" id="82202648"/>
<feature type="compositionally biased region" description="Polar residues" evidence="1">
    <location>
        <begin position="501"/>
        <end position="543"/>
    </location>
</feature>
<protein>
    <recommendedName>
        <fullName evidence="5">Peptidase C39-like domain-containing protein</fullName>
    </recommendedName>
</protein>
<keyword evidence="2" id="KW-1133">Transmembrane helix</keyword>
<feature type="compositionally biased region" description="Polar residues" evidence="1">
    <location>
        <begin position="335"/>
        <end position="351"/>
    </location>
</feature>
<keyword evidence="4" id="KW-1185">Reference proteome</keyword>
<feature type="region of interest" description="Disordered" evidence="1">
    <location>
        <begin position="1"/>
        <end position="29"/>
    </location>
</feature>
<gene>
    <name evidence="3" type="ORF">BO222_05400</name>
</gene>
<evidence type="ECO:0008006" key="5">
    <source>
        <dbReference type="Google" id="ProtNLM"/>
    </source>
</evidence>
<dbReference type="EMBL" id="MPJW01000112">
    <property type="protein sequence ID" value="OLU40272.1"/>
    <property type="molecule type" value="Genomic_DNA"/>
</dbReference>
<evidence type="ECO:0000313" key="3">
    <source>
        <dbReference type="EMBL" id="OLU40272.1"/>
    </source>
</evidence>
<reference evidence="3 4" key="1">
    <citation type="submission" date="2016-11" db="EMBL/GenBank/DDBJ databases">
        <title>Description of two novel members of the family Erysipelotrichaceae: Ileibacterium lipovorans gen. nov., sp. nov. and Dubosiella newyorkensis, gen. nov., sp. nov.</title>
        <authorList>
            <person name="Cox L.M."/>
            <person name="Sohn J."/>
            <person name="Tyrrell K.L."/>
            <person name="Citron D.M."/>
            <person name="Lawson P.A."/>
            <person name="Patel N.B."/>
            <person name="Iizumi T."/>
            <person name="Perez-Perez G.I."/>
            <person name="Goldstein E.J."/>
            <person name="Blaser M.J."/>
        </authorList>
    </citation>
    <scope>NUCLEOTIDE SEQUENCE [LARGE SCALE GENOMIC DNA]</scope>
    <source>
        <strain evidence="3 4">NYU-BL-A3</strain>
    </source>
</reference>
<dbReference type="RefSeq" id="WP_075819090.1">
    <property type="nucleotide sequence ID" value="NZ_CAJUTZ010000028.1"/>
</dbReference>
<keyword evidence="2" id="KW-0812">Transmembrane</keyword>
<evidence type="ECO:0000256" key="2">
    <source>
        <dbReference type="SAM" id="Phobius"/>
    </source>
</evidence>
<organism evidence="3 4">
    <name type="scientific">Ileibacterium valens</name>
    <dbReference type="NCBI Taxonomy" id="1862668"/>
    <lineage>
        <taxon>Bacteria</taxon>
        <taxon>Bacillati</taxon>
        <taxon>Bacillota</taxon>
        <taxon>Erysipelotrichia</taxon>
        <taxon>Erysipelotrichales</taxon>
        <taxon>Erysipelotrichaceae</taxon>
        <taxon>Ileibacterium</taxon>
    </lineage>
</organism>
<proteinExistence type="predicted"/>
<dbReference type="Proteomes" id="UP000186341">
    <property type="component" value="Unassembled WGS sequence"/>
</dbReference>
<comment type="caution">
    <text evidence="3">The sequence shown here is derived from an EMBL/GenBank/DDBJ whole genome shotgun (WGS) entry which is preliminary data.</text>
</comment>
<evidence type="ECO:0000313" key="4">
    <source>
        <dbReference type="Proteomes" id="UP000186341"/>
    </source>
</evidence>
<name>A0A1U7NGJ6_9FIRM</name>
<accession>A0A1U7NGJ6</accession>
<dbReference type="AlphaFoldDB" id="A0A1U7NGJ6"/>
<feature type="compositionally biased region" description="Polar residues" evidence="1">
    <location>
        <begin position="1"/>
        <end position="10"/>
    </location>
</feature>
<feature type="region of interest" description="Disordered" evidence="1">
    <location>
        <begin position="323"/>
        <end position="375"/>
    </location>
</feature>
<dbReference type="Gene3D" id="3.90.70.10">
    <property type="entry name" value="Cysteine proteinases"/>
    <property type="match status" value="1"/>
</dbReference>
<sequence length="553" mass="61869">MTPSNRNNAPHKTIKKKSQSKSLDVPKLHQRSRQCEEYTGFINPYFIDKVRDDNISENQEVFYSRTIYQSDPVEHQASSRIIRTTKKKPKKKKRHLRKGLSSLLLMGLGFGLLLGGYKLYQYKDQEGFRLEQAALHRKVDDILANWQAHQKSIDAISRPDGISESDFQKLKEKASDQSAIEMLKAIPDDLTITDVMIKQMEELPDPGNDYSKIMMNLASIPAEVVSMAIRQEEAVDFAKNYPDQVNKNPQADSSIILEEALTNYPDLKSWDERWGYLPYSTSRIADQGSLAIVLSMAASHLTNNPAYTPVYFASVLLPANNDQTSPIDSKDRSQVESQDPLMNSGEQNVSDEQNELTDHTSQLDQENSDSSSKSIAADDLSSAIQALESAGIYASKMDVNKETILDALYAGHPVLLRVNGEPFVGSNHWVLLTGARDQQIVLLDPSSIENSQTLFHPDSLAAMADEAIVIDQNQFVSPPAEQDLLQEQPEKSSEDLPEQLAEQTTQDDAQTESDTQTDIQPEISSENPSVIQPESQEEVQNPDQLPDSEPEFE</sequence>
<feature type="region of interest" description="Disordered" evidence="1">
    <location>
        <begin position="485"/>
        <end position="553"/>
    </location>
</feature>